<dbReference type="PANTHER" id="PTHR43873">
    <property type="entry name" value="COBYRINATE A,C-DIAMIDE SYNTHASE"/>
    <property type="match status" value="1"/>
</dbReference>
<dbReference type="InterPro" id="IPR002586">
    <property type="entry name" value="CobQ/CobB/MinD/ParA_Nub-bd_dom"/>
</dbReference>
<dbReference type="RefSeq" id="WP_072725822.1">
    <property type="nucleotide sequence ID" value="NZ_FQXH01000023.1"/>
</dbReference>
<dbReference type="SUPFAM" id="SSF52317">
    <property type="entry name" value="Class I glutamine amidotransferase-like"/>
    <property type="match status" value="1"/>
</dbReference>
<comment type="function">
    <text evidence="7">Catalyzes the ATP-dependent amidation of the two carboxylate groups at positions a and c of cobyrinate, using either L-glutamine or ammonia as the nitrogen source.</text>
</comment>
<dbReference type="CDD" id="cd03130">
    <property type="entry name" value="GATase1_CobB"/>
    <property type="match status" value="1"/>
</dbReference>
<dbReference type="GO" id="GO:0005524">
    <property type="term" value="F:ATP binding"/>
    <property type="evidence" value="ECO:0007669"/>
    <property type="project" value="UniProtKB-UniRule"/>
</dbReference>
<dbReference type="Pfam" id="PF07685">
    <property type="entry name" value="GATase_3"/>
    <property type="match status" value="1"/>
</dbReference>
<dbReference type="OrthoDB" id="9764035at2"/>
<evidence type="ECO:0000256" key="2">
    <source>
        <dbReference type="ARBA" id="ARBA00022598"/>
    </source>
</evidence>
<comment type="pathway">
    <text evidence="7">Cofactor biosynthesis; adenosylcobalamin biosynthesis; cob(II)yrinate a,c-diamide from sirohydrochlorin (anaerobic route): step 10/10.</text>
</comment>
<name>A0A1M5SRG1_9FIRM</name>
<feature type="domain" description="CobQ/CobB/MinD/ParA nucleotide binding" evidence="8">
    <location>
        <begin position="4"/>
        <end position="190"/>
    </location>
</feature>
<evidence type="ECO:0000256" key="7">
    <source>
        <dbReference type="HAMAP-Rule" id="MF_00027"/>
    </source>
</evidence>
<dbReference type="HAMAP" id="MF_00027">
    <property type="entry name" value="CobB_CbiA"/>
    <property type="match status" value="1"/>
</dbReference>
<dbReference type="UniPathway" id="UPA00148">
    <property type="reaction ID" value="UER00231"/>
</dbReference>
<dbReference type="InterPro" id="IPR029062">
    <property type="entry name" value="Class_I_gatase-like"/>
</dbReference>
<feature type="site" description="Increases nucleophilicity of active site Cys" evidence="7">
    <location>
        <position position="431"/>
    </location>
</feature>
<dbReference type="Proteomes" id="UP000242520">
    <property type="component" value="Unassembled WGS sequence"/>
</dbReference>
<keyword evidence="3 7" id="KW-0547">Nucleotide-binding</keyword>
<keyword evidence="5 7" id="KW-0460">Magnesium</keyword>
<reference evidence="11" key="1">
    <citation type="submission" date="2016-11" db="EMBL/GenBank/DDBJ databases">
        <authorList>
            <person name="Varghese N."/>
            <person name="Submissions S."/>
        </authorList>
    </citation>
    <scope>NUCLEOTIDE SEQUENCE [LARGE SCALE GENOMIC DNA]</scope>
    <source>
        <strain evidence="11">DSM 15285</strain>
    </source>
</reference>
<dbReference type="NCBIfam" id="TIGR00379">
    <property type="entry name" value="cobB"/>
    <property type="match status" value="1"/>
</dbReference>
<feature type="active site" description="Nucleophile" evidence="7">
    <location>
        <position position="327"/>
    </location>
</feature>
<keyword evidence="4 7" id="KW-0067">ATP-binding</keyword>
<evidence type="ECO:0000313" key="10">
    <source>
        <dbReference type="EMBL" id="SHH41086.1"/>
    </source>
</evidence>
<proteinExistence type="inferred from homology"/>
<comment type="domain">
    <text evidence="7">Comprises of two domains. The C-terminal domain contains the binding site for glutamine and catalyzes the hydrolysis of this substrate to glutamate and ammonia. The N-terminal domain is anticipated to bind ATP and cobyrinate and catalyzes the ultimate synthesis of the diamide product. The ammonia produced via the glutaminase domain is probably translocated to the adjacent domain via a molecular tunnel, where it reacts with an activated intermediate.</text>
</comment>
<evidence type="ECO:0000256" key="6">
    <source>
        <dbReference type="ARBA" id="ARBA00022962"/>
    </source>
</evidence>
<dbReference type="EC" id="6.3.5.11" evidence="7"/>
<sequence length="452" mass="50892">MKKILIAGTNSGVGKTTISMGIMAALKKRGFKVQPYKVGPDYIDTSYHTFITGRKSRNLDSYMLDDEVIKYLFIKNSKEADICVIEGVMGLFDGYGIDINSCTSSYTSKILKVPVVLVIDGKTMATSAAAMVFGYKNLDKDVDIKGVIVNNISSNGHFKIIKEAIEKYTNTKVLGYLPKNLEFSLPSRHLGLIPTLEMEKLEEKFSNLADVIEEHIDLDELLKISQSENLRLNYGIKIPKYDNLTIAMAYDKAFNFYYWDSIDLLKEMGVNIVTFSPLEDKCLPKCNGIYIGGGFPEVFGSELEKNEEIRKEIKKAHQKNIPIYAECGGLMYLGEKLIDNENNEYQMVGILKGKSIMTKSLKRFGYSKGIAIVDTVISKKGEIVLGHEFHHSEFISDEKCAYKILKERDGEVVKEWIGGYVKGNTLATYLHTHFYSDLNIPINFLNKAVENI</sequence>
<dbReference type="InterPro" id="IPR004484">
    <property type="entry name" value="CbiA/CobB_synth"/>
</dbReference>
<dbReference type="InterPro" id="IPR027417">
    <property type="entry name" value="P-loop_NTPase"/>
</dbReference>
<gene>
    <name evidence="7" type="primary">cbiA</name>
    <name evidence="10" type="ORF">SAMN02744040_01874</name>
</gene>
<comment type="similarity">
    <text evidence="7">Belongs to the CobB/CbiA family.</text>
</comment>
<comment type="catalytic activity">
    <reaction evidence="7">
        <text>cob(II)yrinate + 2 L-glutamine + 2 ATP + 2 H2O = cob(II)yrinate a,c diamide + 2 L-glutamate + 2 ADP + 2 phosphate + 2 H(+)</text>
        <dbReference type="Rhea" id="RHEA:26289"/>
        <dbReference type="ChEBI" id="CHEBI:15377"/>
        <dbReference type="ChEBI" id="CHEBI:15378"/>
        <dbReference type="ChEBI" id="CHEBI:29985"/>
        <dbReference type="ChEBI" id="CHEBI:30616"/>
        <dbReference type="ChEBI" id="CHEBI:43474"/>
        <dbReference type="ChEBI" id="CHEBI:58359"/>
        <dbReference type="ChEBI" id="CHEBI:58537"/>
        <dbReference type="ChEBI" id="CHEBI:58894"/>
        <dbReference type="ChEBI" id="CHEBI:456216"/>
        <dbReference type="EC" id="6.3.5.11"/>
    </reaction>
</comment>
<dbReference type="STRING" id="1123350.SAMN02744040_01874"/>
<dbReference type="Pfam" id="PF01656">
    <property type="entry name" value="CbiA"/>
    <property type="match status" value="1"/>
</dbReference>
<accession>A0A1M5SRG1</accession>
<dbReference type="CDD" id="cd05388">
    <property type="entry name" value="CobB_N"/>
    <property type="match status" value="1"/>
</dbReference>
<keyword evidence="6 7" id="KW-0315">Glutamine amidotransferase</keyword>
<dbReference type="EMBL" id="FQXH01000023">
    <property type="protein sequence ID" value="SHH41086.1"/>
    <property type="molecule type" value="Genomic_DNA"/>
</dbReference>
<evidence type="ECO:0000259" key="9">
    <source>
        <dbReference type="Pfam" id="PF07685"/>
    </source>
</evidence>
<dbReference type="NCBIfam" id="NF002204">
    <property type="entry name" value="PRK01077.1"/>
    <property type="match status" value="1"/>
</dbReference>
<dbReference type="Gene3D" id="3.40.50.880">
    <property type="match status" value="1"/>
</dbReference>
<evidence type="ECO:0000256" key="1">
    <source>
        <dbReference type="ARBA" id="ARBA00001946"/>
    </source>
</evidence>
<comment type="cofactor">
    <cofactor evidence="1 7">
        <name>Mg(2+)</name>
        <dbReference type="ChEBI" id="CHEBI:18420"/>
    </cofactor>
</comment>
<evidence type="ECO:0000313" key="11">
    <source>
        <dbReference type="Proteomes" id="UP000242520"/>
    </source>
</evidence>
<keyword evidence="2 7" id="KW-0436">Ligase</keyword>
<comment type="miscellaneous">
    <text evidence="7">The a and c carboxylates of cobyrinate are activated for nucleophilic attack via formation of a phosphorylated intermediate by ATP. CbiA catalyzes first the amidation of the c-carboxylate, and then that of the a-carboxylate.</text>
</comment>
<dbReference type="InterPro" id="IPR011698">
    <property type="entry name" value="GATase_3"/>
</dbReference>
<dbReference type="Gene3D" id="3.40.50.300">
    <property type="entry name" value="P-loop containing nucleotide triphosphate hydrolases"/>
    <property type="match status" value="2"/>
</dbReference>
<keyword evidence="11" id="KW-1185">Reference proteome</keyword>
<dbReference type="PROSITE" id="PS51274">
    <property type="entry name" value="GATASE_COBBQ"/>
    <property type="match status" value="1"/>
</dbReference>
<evidence type="ECO:0000256" key="4">
    <source>
        <dbReference type="ARBA" id="ARBA00022840"/>
    </source>
</evidence>
<feature type="domain" description="CobB/CobQ-like glutamine amidotransferase" evidence="9">
    <location>
        <begin position="245"/>
        <end position="436"/>
    </location>
</feature>
<keyword evidence="7" id="KW-0169">Cobalamin biosynthesis</keyword>
<dbReference type="PANTHER" id="PTHR43873:SF1">
    <property type="entry name" value="COBYRINATE A,C-DIAMIDE SYNTHASE"/>
    <property type="match status" value="1"/>
</dbReference>
<dbReference type="GO" id="GO:0009236">
    <property type="term" value="P:cobalamin biosynthetic process"/>
    <property type="evidence" value="ECO:0007669"/>
    <property type="project" value="UniProtKB-UniRule"/>
</dbReference>
<evidence type="ECO:0000259" key="8">
    <source>
        <dbReference type="Pfam" id="PF01656"/>
    </source>
</evidence>
<evidence type="ECO:0000256" key="3">
    <source>
        <dbReference type="ARBA" id="ARBA00022741"/>
    </source>
</evidence>
<dbReference type="GO" id="GO:0042242">
    <property type="term" value="F:cobyrinic acid a,c-diamide synthase activity"/>
    <property type="evidence" value="ECO:0007669"/>
    <property type="project" value="UniProtKB-UniRule"/>
</dbReference>
<dbReference type="SUPFAM" id="SSF52540">
    <property type="entry name" value="P-loop containing nucleoside triphosphate hydrolases"/>
    <property type="match status" value="1"/>
</dbReference>
<organism evidence="10 11">
    <name type="scientific">Tepidibacter thalassicus DSM 15285</name>
    <dbReference type="NCBI Taxonomy" id="1123350"/>
    <lineage>
        <taxon>Bacteria</taxon>
        <taxon>Bacillati</taxon>
        <taxon>Bacillota</taxon>
        <taxon>Clostridia</taxon>
        <taxon>Peptostreptococcales</taxon>
        <taxon>Peptostreptococcaceae</taxon>
        <taxon>Tepidibacter</taxon>
    </lineage>
</organism>
<dbReference type="AlphaFoldDB" id="A0A1M5SRG1"/>
<protein>
    <recommendedName>
        <fullName evidence="7">Cobyrinate a,c-diamide synthase</fullName>
        <ecNumber evidence="7">6.3.5.11</ecNumber>
    </recommendedName>
    <alternativeName>
        <fullName evidence="7">Cobyrinic acid a,c-diamide synthetase</fullName>
    </alternativeName>
</protein>
<evidence type="ECO:0000256" key="5">
    <source>
        <dbReference type="ARBA" id="ARBA00022842"/>
    </source>
</evidence>